<proteinExistence type="predicted"/>
<dbReference type="AlphaFoldDB" id="A0A0R3SNQ1"/>
<dbReference type="WBParaSite" id="HDID_0000656601-mRNA-1">
    <property type="protein sequence ID" value="HDID_0000656601-mRNA-1"/>
    <property type="gene ID" value="HDID_0000656601"/>
</dbReference>
<evidence type="ECO:0000313" key="3">
    <source>
        <dbReference type="Proteomes" id="UP000274504"/>
    </source>
</evidence>
<reference evidence="2 3" key="2">
    <citation type="submission" date="2018-11" db="EMBL/GenBank/DDBJ databases">
        <authorList>
            <consortium name="Pathogen Informatics"/>
        </authorList>
    </citation>
    <scope>NUCLEOTIDE SEQUENCE [LARGE SCALE GENOMIC DNA]</scope>
</reference>
<evidence type="ECO:0000313" key="2">
    <source>
        <dbReference type="EMBL" id="VDL58882.1"/>
    </source>
</evidence>
<dbReference type="Proteomes" id="UP000274504">
    <property type="component" value="Unassembled WGS sequence"/>
</dbReference>
<protein>
    <submittedName>
        <fullName evidence="4">Alternative protein</fullName>
    </submittedName>
</protein>
<evidence type="ECO:0000256" key="1">
    <source>
        <dbReference type="SAM" id="MobiDB-lite"/>
    </source>
</evidence>
<accession>A0A0R3SNQ1</accession>
<evidence type="ECO:0000313" key="4">
    <source>
        <dbReference type="WBParaSite" id="HDID_0000656601-mRNA-1"/>
    </source>
</evidence>
<feature type="compositionally biased region" description="Polar residues" evidence="1">
    <location>
        <begin position="11"/>
        <end position="22"/>
    </location>
</feature>
<gene>
    <name evidence="2" type="ORF">HDID_LOCUS6564</name>
</gene>
<reference evidence="4" key="1">
    <citation type="submission" date="2017-02" db="UniProtKB">
        <authorList>
            <consortium name="WormBaseParasite"/>
        </authorList>
    </citation>
    <scope>IDENTIFICATION</scope>
</reference>
<sequence>MSRGSQLAVGMTNSYSQQQPAATPTHLCLFFC</sequence>
<organism evidence="4">
    <name type="scientific">Hymenolepis diminuta</name>
    <name type="common">Rat tapeworm</name>
    <dbReference type="NCBI Taxonomy" id="6216"/>
    <lineage>
        <taxon>Eukaryota</taxon>
        <taxon>Metazoa</taxon>
        <taxon>Spiralia</taxon>
        <taxon>Lophotrochozoa</taxon>
        <taxon>Platyhelminthes</taxon>
        <taxon>Cestoda</taxon>
        <taxon>Eucestoda</taxon>
        <taxon>Cyclophyllidea</taxon>
        <taxon>Hymenolepididae</taxon>
        <taxon>Hymenolepis</taxon>
    </lineage>
</organism>
<name>A0A0R3SNQ1_HYMDI</name>
<feature type="region of interest" description="Disordered" evidence="1">
    <location>
        <begin position="1"/>
        <end position="25"/>
    </location>
</feature>
<dbReference type="EMBL" id="UYSG01006014">
    <property type="protein sequence ID" value="VDL58882.1"/>
    <property type="molecule type" value="Genomic_DNA"/>
</dbReference>